<reference evidence="1" key="1">
    <citation type="journal article" date="2020" name="mSystems">
        <title>Genome- and Community-Level Interaction Insights into Carbon Utilization and Element Cycling Functions of Hydrothermarchaeota in Hydrothermal Sediment.</title>
        <authorList>
            <person name="Zhou Z."/>
            <person name="Liu Y."/>
            <person name="Xu W."/>
            <person name="Pan J."/>
            <person name="Luo Z.H."/>
            <person name="Li M."/>
        </authorList>
    </citation>
    <scope>NUCLEOTIDE SEQUENCE [LARGE SCALE GENOMIC DNA]</scope>
    <source>
        <strain evidence="1">SpSt-339</strain>
    </source>
</reference>
<name>A0A7C2JYL1_9PLAN</name>
<accession>A0A7C2JYL1</accession>
<evidence type="ECO:0008006" key="2">
    <source>
        <dbReference type="Google" id="ProtNLM"/>
    </source>
</evidence>
<organism evidence="1">
    <name type="scientific">Schlesneria paludicola</name>
    <dbReference type="NCBI Taxonomy" id="360056"/>
    <lineage>
        <taxon>Bacteria</taxon>
        <taxon>Pseudomonadati</taxon>
        <taxon>Planctomycetota</taxon>
        <taxon>Planctomycetia</taxon>
        <taxon>Planctomycetales</taxon>
        <taxon>Planctomycetaceae</taxon>
        <taxon>Schlesneria</taxon>
    </lineage>
</organism>
<sequence>MSWELGWDGLVVVGRWTPVTVTFTLPQPDDCRLELSALDAEGHTATFVTTQSFPAGEQRWTGYLQCGRIDSPLSARVLGRDGRVYAESVWRPGQSDQLRPLSKLADRVIVTAGLPPGSEGPHGFDRLSRPAQGLSDAAVHVIARESPALLPTDPRSYDCLHWVVLAGTAPMPEDVSEALRNWVADGGRLIVSLPKDLAAFRSSPLQNWLPVRIGDEPIAVLNLGELERLAGRSIRIPSSGRELVPRLMAEEGVALASSRDDPLLLRAPYGFGEVTVLGLDITQPPLEKWGGLRDFVRNLVEIAPEPTGAATSRTTHRMGQLTSTGISDLASQSQACLDHFPAVDRPSLWWSMLWMLVLLAVVGPLDYVLVHYVIRRPHATWVTLPVWLVAAAVLAAQSSDAWNTTEAHWNQLDVVDVDTRTGRFRAQTWGTHYSPANRRENLKVRGPAHDWTALVSNTDSLRPRLSWSAIPETAFGGMYRPGGTEWGRTEYRVFSDRQQLEGLPVLQWSSRTIAAEWSGEGHAPIVSDLHSTGLGRLTGSLRHELPGELTDWILAAGNRAYRRQAVREIETSLPWPPGETWQVDDSQTYQRELKGVLTRSVVLRDPREGKSGEQYRTAETRYDPLSRDPALVWELLTFHEAAGGSNYTTLANHLLADHDLSRQLQLGRAVLFGRLSAPPVAAVERSGEAVAPTRHDLFVRIVLPVRHTGEVLRVLPRFEK</sequence>
<gene>
    <name evidence="1" type="ORF">ENQ76_00975</name>
</gene>
<comment type="caution">
    <text evidence="1">The sequence shown here is derived from an EMBL/GenBank/DDBJ whole genome shotgun (WGS) entry which is preliminary data.</text>
</comment>
<protein>
    <recommendedName>
        <fullName evidence="2">DUF4350 domain-containing protein</fullName>
    </recommendedName>
</protein>
<dbReference type="InterPro" id="IPR029062">
    <property type="entry name" value="Class_I_gatase-like"/>
</dbReference>
<dbReference type="Gene3D" id="3.40.50.880">
    <property type="match status" value="1"/>
</dbReference>
<evidence type="ECO:0000313" key="1">
    <source>
        <dbReference type="EMBL" id="HEN14027.1"/>
    </source>
</evidence>
<dbReference type="EMBL" id="DSOK01000029">
    <property type="protein sequence ID" value="HEN14027.1"/>
    <property type="molecule type" value="Genomic_DNA"/>
</dbReference>
<proteinExistence type="predicted"/>
<dbReference type="SUPFAM" id="SSF52317">
    <property type="entry name" value="Class I glutamine amidotransferase-like"/>
    <property type="match status" value="1"/>
</dbReference>
<dbReference type="AlphaFoldDB" id="A0A7C2JYL1"/>